<gene>
    <name evidence="2" type="ORF">SteCoe_19522</name>
</gene>
<name>A0A1R2BU35_9CILI</name>
<dbReference type="AlphaFoldDB" id="A0A1R2BU35"/>
<reference evidence="2 3" key="1">
    <citation type="submission" date="2016-11" db="EMBL/GenBank/DDBJ databases">
        <title>The macronuclear genome of Stentor coeruleus: a giant cell with tiny introns.</title>
        <authorList>
            <person name="Slabodnick M."/>
            <person name="Ruby J.G."/>
            <person name="Reiff S.B."/>
            <person name="Swart E.C."/>
            <person name="Gosai S."/>
            <person name="Prabakaran S."/>
            <person name="Witkowska E."/>
            <person name="Larue G.E."/>
            <person name="Fisher S."/>
            <person name="Freeman R.M."/>
            <person name="Gunawardena J."/>
            <person name="Chu W."/>
            <person name="Stover N.A."/>
            <person name="Gregory B.D."/>
            <person name="Nowacki M."/>
            <person name="Derisi J."/>
            <person name="Roy S.W."/>
            <person name="Marshall W.F."/>
            <person name="Sood P."/>
        </authorList>
    </citation>
    <scope>NUCLEOTIDE SEQUENCE [LARGE SCALE GENOMIC DNA]</scope>
    <source>
        <strain evidence="2">WM001</strain>
    </source>
</reference>
<accession>A0A1R2BU35</accession>
<dbReference type="InterPro" id="IPR033192">
    <property type="entry name" value="ODAD3"/>
</dbReference>
<evidence type="ECO:0000256" key="1">
    <source>
        <dbReference type="SAM" id="Coils"/>
    </source>
</evidence>
<evidence type="ECO:0000313" key="2">
    <source>
        <dbReference type="EMBL" id="OMJ80264.1"/>
    </source>
</evidence>
<organism evidence="2 3">
    <name type="scientific">Stentor coeruleus</name>
    <dbReference type="NCBI Taxonomy" id="5963"/>
    <lineage>
        <taxon>Eukaryota</taxon>
        <taxon>Sar</taxon>
        <taxon>Alveolata</taxon>
        <taxon>Ciliophora</taxon>
        <taxon>Postciliodesmatophora</taxon>
        <taxon>Heterotrichea</taxon>
        <taxon>Heterotrichida</taxon>
        <taxon>Stentoridae</taxon>
        <taxon>Stentor</taxon>
    </lineage>
</organism>
<dbReference type="GO" id="GO:0036064">
    <property type="term" value="C:ciliary basal body"/>
    <property type="evidence" value="ECO:0007669"/>
    <property type="project" value="TreeGrafter"/>
</dbReference>
<comment type="caution">
    <text evidence="2">The sequence shown here is derived from an EMBL/GenBank/DDBJ whole genome shotgun (WGS) entry which is preliminary data.</text>
</comment>
<keyword evidence="3" id="KW-1185">Reference proteome</keyword>
<evidence type="ECO:0000313" key="3">
    <source>
        <dbReference type="Proteomes" id="UP000187209"/>
    </source>
</evidence>
<dbReference type="Proteomes" id="UP000187209">
    <property type="component" value="Unassembled WGS sequence"/>
</dbReference>
<dbReference type="OrthoDB" id="162608at2759"/>
<sequence length="423" mass="49684">MIEEEDKIMNKQLALIHKEYDKIKSSNRKKQLLIQKMQNDIQANKRSANTMTEDKYTLDIKIQKLENYLDSIVSKRREEDNYMKSYQYLLDRIKEDRHALDKELRRQQTELSQKKYSLNTELSKSKKLYEKTVREKIKIRTLSDDISKERKAQEDTLALIEKKAMERSKAVAQLEESNKNRELITDHAQGQISNVETIHMRQKLLLLQLWHTFLNKKLQVELEKGGILEAPFQKIRITTGMQTVEDILTRFLTREEAYKDLIGAVKASEEKLNQLKQNLDQATQHLSFLKIREGDDIVIPQENLIRIESRSYSNYKEMSKKYQDLIQNLKEWSKKQLLSMSSSMDSENINELMMKVLEQSEKIMGLVKIKARSNAGVLEDVMFMPTKSLVKQGVFSKHFENNCHVVPRKESLSDEDARMLIGH</sequence>
<dbReference type="PANTHER" id="PTHR46518:SF1">
    <property type="entry name" value="OUTER DYNEIN ARM-DOCKING COMPLEX SUBUNIT 3"/>
    <property type="match status" value="1"/>
</dbReference>
<dbReference type="GO" id="GO:0003341">
    <property type="term" value="P:cilium movement"/>
    <property type="evidence" value="ECO:0007669"/>
    <property type="project" value="InterPro"/>
</dbReference>
<dbReference type="PANTHER" id="PTHR46518">
    <property type="entry name" value="COILED-COIL DOMAIN-CONTAINING PROTEIN 151"/>
    <property type="match status" value="1"/>
</dbReference>
<proteinExistence type="predicted"/>
<dbReference type="GO" id="GO:0036158">
    <property type="term" value="P:outer dynein arm assembly"/>
    <property type="evidence" value="ECO:0007669"/>
    <property type="project" value="InterPro"/>
</dbReference>
<dbReference type="GO" id="GO:0035253">
    <property type="term" value="C:ciliary rootlet"/>
    <property type="evidence" value="ECO:0007669"/>
    <property type="project" value="TreeGrafter"/>
</dbReference>
<dbReference type="EMBL" id="MPUH01000431">
    <property type="protein sequence ID" value="OMJ80264.1"/>
    <property type="molecule type" value="Genomic_DNA"/>
</dbReference>
<dbReference type="GO" id="GO:0097542">
    <property type="term" value="C:ciliary tip"/>
    <property type="evidence" value="ECO:0007669"/>
    <property type="project" value="TreeGrafter"/>
</dbReference>
<feature type="coiled-coil region" evidence="1">
    <location>
        <begin position="258"/>
        <end position="335"/>
    </location>
</feature>
<protein>
    <submittedName>
        <fullName evidence="2">Uncharacterized protein</fullName>
    </submittedName>
</protein>
<keyword evidence="1" id="KW-0175">Coiled coil</keyword>